<evidence type="ECO:0000313" key="2">
    <source>
        <dbReference type="EMBL" id="ATG45206.1"/>
    </source>
</evidence>
<gene>
    <name evidence="2" type="ORF">PhaeoP13_03319</name>
</gene>
<name>A0AAN1GUC6_9RHOB</name>
<feature type="transmembrane region" description="Helical" evidence="1">
    <location>
        <begin position="181"/>
        <end position="202"/>
    </location>
</feature>
<organism evidence="2 3">
    <name type="scientific">Phaeobacter piscinae</name>
    <dbReference type="NCBI Taxonomy" id="1580596"/>
    <lineage>
        <taxon>Bacteria</taxon>
        <taxon>Pseudomonadati</taxon>
        <taxon>Pseudomonadota</taxon>
        <taxon>Alphaproteobacteria</taxon>
        <taxon>Rhodobacterales</taxon>
        <taxon>Roseobacteraceae</taxon>
        <taxon>Phaeobacter</taxon>
    </lineage>
</organism>
<accession>A0AAN1GUC6</accession>
<feature type="transmembrane region" description="Helical" evidence="1">
    <location>
        <begin position="222"/>
        <end position="243"/>
    </location>
</feature>
<dbReference type="EMBL" id="CP010767">
    <property type="protein sequence ID" value="ATG45206.1"/>
    <property type="molecule type" value="Genomic_DNA"/>
</dbReference>
<dbReference type="AlphaFoldDB" id="A0AAN1GUC6"/>
<feature type="transmembrane region" description="Helical" evidence="1">
    <location>
        <begin position="21"/>
        <end position="43"/>
    </location>
</feature>
<keyword evidence="1" id="KW-1133">Transmembrane helix</keyword>
<feature type="transmembrane region" description="Helical" evidence="1">
    <location>
        <begin position="106"/>
        <end position="135"/>
    </location>
</feature>
<keyword evidence="1" id="KW-0812">Transmembrane</keyword>
<dbReference type="Proteomes" id="UP000218606">
    <property type="component" value="Chromosome"/>
</dbReference>
<feature type="transmembrane region" description="Helical" evidence="1">
    <location>
        <begin position="141"/>
        <end position="169"/>
    </location>
</feature>
<protein>
    <submittedName>
        <fullName evidence="2">Uncharacterized protein</fullName>
    </submittedName>
</protein>
<evidence type="ECO:0000256" key="1">
    <source>
        <dbReference type="SAM" id="Phobius"/>
    </source>
</evidence>
<proteinExistence type="predicted"/>
<keyword evidence="1" id="KW-0472">Membrane</keyword>
<reference evidence="2 3" key="1">
    <citation type="journal article" date="2017" name="Front. Microbiol.">
        <title>Phaeobacter piscinae sp. nov., a species of the Roseobacter group and potential aquaculture probiont.</title>
        <authorList>
            <person name="Sonnenschein E.C."/>
            <person name="Phippen C.B.W."/>
            <person name="Nielsen K.F."/>
            <person name="Mateiu R.V."/>
            <person name="Melchiorsen J."/>
            <person name="Gram L."/>
            <person name="Overmann J."/>
            <person name="Freese H.M."/>
        </authorList>
    </citation>
    <scope>NUCLEOTIDE SEQUENCE [LARGE SCALE GENOMIC DNA]</scope>
    <source>
        <strain evidence="2 3">P13</strain>
    </source>
</reference>
<feature type="transmembrane region" description="Helical" evidence="1">
    <location>
        <begin position="63"/>
        <end position="85"/>
    </location>
</feature>
<sequence length="249" mass="27177">MIGWKLFLHSVSMVQRNVPQLLQIFLVPALIALAIAYLAIGGLLGDIGQQAGGFDGDMFFSVLWRIVGLWLVIGVICAWTAVSWHRYVLLEEHPQGWIPAFRAKEALWYFLRLLQLVVIGSVVYGVAMFVGIALISGMGMVGLAFLLVIVALIAVFMYRLVLILPAAALGKPIGVSESLELTTGAFGTLFVLALCLLGLQLLSELILYLLIDAVLISTVLQLIFSVVLAVLNISALTTLYGYYVEKRPI</sequence>
<evidence type="ECO:0000313" key="3">
    <source>
        <dbReference type="Proteomes" id="UP000218606"/>
    </source>
</evidence>
<dbReference type="RefSeq" id="WP_096872956.1">
    <property type="nucleotide sequence ID" value="NZ_CP010715.1"/>
</dbReference>